<dbReference type="AlphaFoldDB" id="A0A8J8GFE4"/>
<feature type="domain" description="RNA polymerase sigma-70 region 2" evidence="7">
    <location>
        <begin position="39"/>
        <end position="109"/>
    </location>
</feature>
<evidence type="ECO:0000256" key="6">
    <source>
        <dbReference type="HAMAP-Rule" id="MF_02064"/>
    </source>
</evidence>
<dbReference type="PANTHER" id="PTHR30385">
    <property type="entry name" value="SIGMA FACTOR F FLAGELLAR"/>
    <property type="match status" value="1"/>
</dbReference>
<dbReference type="InterPro" id="IPR007627">
    <property type="entry name" value="RNA_pol_sigma70_r2"/>
</dbReference>
<evidence type="ECO:0000313" key="9">
    <source>
        <dbReference type="Proteomes" id="UP000625804"/>
    </source>
</evidence>
<keyword evidence="2 6" id="KW-0805">Transcription regulation</keyword>
<dbReference type="GO" id="GO:0003677">
    <property type="term" value="F:DNA binding"/>
    <property type="evidence" value="ECO:0007669"/>
    <property type="project" value="UniProtKB-UniRule"/>
</dbReference>
<organism evidence="8 9">
    <name type="scientific">Calidifontibacillus erzurumensis</name>
    <dbReference type="NCBI Taxonomy" id="2741433"/>
    <lineage>
        <taxon>Bacteria</taxon>
        <taxon>Bacillati</taxon>
        <taxon>Bacillota</taxon>
        <taxon>Bacilli</taxon>
        <taxon>Bacillales</taxon>
        <taxon>Bacillaceae</taxon>
        <taxon>Calidifontibacillus/Schinkia group</taxon>
        <taxon>Calidifontibacillus</taxon>
    </lineage>
</organism>
<comment type="caution">
    <text evidence="8">The sequence shown here is derived from an EMBL/GenBank/DDBJ whole genome shotgun (WGS) entry which is preliminary data.</text>
</comment>
<evidence type="ECO:0000256" key="5">
    <source>
        <dbReference type="ARBA" id="ARBA00023163"/>
    </source>
</evidence>
<feature type="DNA-binding region" description="H-T-H motif" evidence="6">
    <location>
        <begin position="210"/>
        <end position="229"/>
    </location>
</feature>
<feature type="short sequence motif" description="Polymerase core binding" evidence="6">
    <location>
        <begin position="64"/>
        <end position="77"/>
    </location>
</feature>
<sequence>MRLIRIKSWFNSKHQNVDRELEDLVLKAQNGDEQIRHDLLEQYKPFIKKIVSKSCKRYISESMDEFSIGLLAFNEAVDQYNKDQGGKFLTFASVVIQRRIIDYIRKESRHKHLLLSDVEGEDAGGNVKESYIDRKQSLEKFAAEEESKTRIEEIKRYQKLLESFGITFDVLSKECPKHSDARDNAKMIAKTVAEVDEIRDALVEKKRLPIKELEAFVTCSRKTIERNRKYIIAIALIYIGEFQSLRSYIEPEKGGPLT</sequence>
<dbReference type="NCBIfam" id="TIGR02895">
    <property type="entry name" value="spore_sigI"/>
    <property type="match status" value="1"/>
</dbReference>
<comment type="similarity">
    <text evidence="6">Belongs to the sigma-70 factor family. SigI subfamily.</text>
</comment>
<dbReference type="EMBL" id="JABTTE010000024">
    <property type="protein sequence ID" value="NSL52950.1"/>
    <property type="molecule type" value="Genomic_DNA"/>
</dbReference>
<evidence type="ECO:0000256" key="2">
    <source>
        <dbReference type="ARBA" id="ARBA00023015"/>
    </source>
</evidence>
<dbReference type="PIRSF" id="PIRSF038953">
    <property type="entry name" value="SigI"/>
    <property type="match status" value="1"/>
</dbReference>
<dbReference type="InterPro" id="IPR013325">
    <property type="entry name" value="RNA_pol_sigma_r2"/>
</dbReference>
<dbReference type="InterPro" id="IPR014244">
    <property type="entry name" value="RNA_pol_sigma-I"/>
</dbReference>
<dbReference type="GO" id="GO:0006352">
    <property type="term" value="P:DNA-templated transcription initiation"/>
    <property type="evidence" value="ECO:0007669"/>
    <property type="project" value="UniProtKB-UniRule"/>
</dbReference>
<protein>
    <recommendedName>
        <fullName evidence="6">RNA polymerase sigma factor SigI</fullName>
    </recommendedName>
</protein>
<dbReference type="SUPFAM" id="SSF88946">
    <property type="entry name" value="Sigma2 domain of RNA polymerase sigma factors"/>
    <property type="match status" value="1"/>
</dbReference>
<dbReference type="GO" id="GO:0016987">
    <property type="term" value="F:sigma factor activity"/>
    <property type="evidence" value="ECO:0007669"/>
    <property type="project" value="UniProtKB-UniRule"/>
</dbReference>
<comment type="subcellular location">
    <subcellularLocation>
        <location evidence="6">Cytoplasm</location>
    </subcellularLocation>
</comment>
<keyword evidence="9" id="KW-1185">Reference proteome</keyword>
<accession>A0A8J8GFE4</accession>
<name>A0A8J8GFE4_9BACI</name>
<keyword evidence="6" id="KW-0346">Stress response</keyword>
<comment type="subunit">
    <text evidence="6">Interacts with RsgI.</text>
</comment>
<dbReference type="PANTHER" id="PTHR30385:SF6">
    <property type="entry name" value="RNA POLYMERASE SIGMA FACTOR SIGI"/>
    <property type="match status" value="1"/>
</dbReference>
<keyword evidence="4 6" id="KW-0238">DNA-binding</keyword>
<evidence type="ECO:0000313" key="8">
    <source>
        <dbReference type="EMBL" id="NSL52950.1"/>
    </source>
</evidence>
<comment type="function">
    <text evidence="6">Sigma factors are initiation factors that promote the attachment of RNA polymerase to specific initiation sites and are then released.</text>
</comment>
<keyword evidence="3 6" id="KW-0731">Sigma factor</keyword>
<keyword evidence="5 6" id="KW-0804">Transcription</keyword>
<proteinExistence type="inferred from homology"/>
<comment type="activity regulation">
    <text evidence="6">Negatively regulated by the anti-sigma-I factor RsgI.</text>
</comment>
<keyword evidence="1 6" id="KW-0963">Cytoplasm</keyword>
<dbReference type="Pfam" id="PF04542">
    <property type="entry name" value="Sigma70_r2"/>
    <property type="match status" value="1"/>
</dbReference>
<dbReference type="RefSeq" id="WP_173732152.1">
    <property type="nucleotide sequence ID" value="NZ_JABTTE010000024.1"/>
</dbReference>
<dbReference type="NCBIfam" id="TIGR02937">
    <property type="entry name" value="sigma70-ECF"/>
    <property type="match status" value="1"/>
</dbReference>
<reference evidence="8" key="1">
    <citation type="submission" date="2020-06" db="EMBL/GenBank/DDBJ databases">
        <title>A novel thermopfilic bacterium from Erzurum, Turkey.</title>
        <authorList>
            <person name="Adiguzel A."/>
            <person name="Ay H."/>
            <person name="Baltaci M.O."/>
        </authorList>
    </citation>
    <scope>NUCLEOTIDE SEQUENCE</scope>
    <source>
        <strain evidence="8">P2</strain>
    </source>
</reference>
<gene>
    <name evidence="6 8" type="primary">sigI</name>
    <name evidence="8" type="ORF">HR057_14430</name>
</gene>
<dbReference type="Gene3D" id="1.10.1740.10">
    <property type="match status" value="1"/>
</dbReference>
<evidence type="ECO:0000256" key="3">
    <source>
        <dbReference type="ARBA" id="ARBA00023082"/>
    </source>
</evidence>
<evidence type="ECO:0000256" key="1">
    <source>
        <dbReference type="ARBA" id="ARBA00022490"/>
    </source>
</evidence>
<evidence type="ECO:0000256" key="4">
    <source>
        <dbReference type="ARBA" id="ARBA00023125"/>
    </source>
</evidence>
<dbReference type="HAMAP" id="MF_02064">
    <property type="entry name" value="Sigma70_SigI"/>
    <property type="match status" value="1"/>
</dbReference>
<evidence type="ECO:0000259" key="7">
    <source>
        <dbReference type="Pfam" id="PF04542"/>
    </source>
</evidence>
<dbReference type="Proteomes" id="UP000625804">
    <property type="component" value="Unassembled WGS sequence"/>
</dbReference>
<dbReference type="InterPro" id="IPR014284">
    <property type="entry name" value="RNA_pol_sigma-70_dom"/>
</dbReference>
<dbReference type="GO" id="GO:0005737">
    <property type="term" value="C:cytoplasm"/>
    <property type="evidence" value="ECO:0007669"/>
    <property type="project" value="UniProtKB-SubCell"/>
</dbReference>